<sequence length="165" mass="18906">MRLRRTGSTELLPQPSRRRDPVELFMQYVEADWQSGRGCWLWSGMKLRGRGRFKNGGKGYQAARFAFEFIGGQTIPEGMDVDHVMCPDVSCVRPAHLQLATRSDNLRLHHARRKYTPPEGMELVPPQKAHSMRELFVAMEYDLPTIFHHPGASQLVEVPFISNTK</sequence>
<evidence type="ECO:0000313" key="2">
    <source>
        <dbReference type="EMBL" id="OMH27078.1"/>
    </source>
</evidence>
<protein>
    <recommendedName>
        <fullName evidence="1">HNH nuclease domain-containing protein</fullName>
    </recommendedName>
</protein>
<evidence type="ECO:0000313" key="3">
    <source>
        <dbReference type="Proteomes" id="UP000187085"/>
    </source>
</evidence>
<comment type="caution">
    <text evidence="2">The sequence shown here is derived from an EMBL/GenBank/DDBJ whole genome shotgun (WGS) entry which is preliminary data.</text>
</comment>
<proteinExistence type="predicted"/>
<dbReference type="EMBL" id="MRDE01000017">
    <property type="protein sequence ID" value="OMH27078.1"/>
    <property type="molecule type" value="Genomic_DNA"/>
</dbReference>
<gene>
    <name evidence="2" type="ORF">BKD30_04110</name>
</gene>
<dbReference type="AlphaFoldDB" id="A0A1R1LHR1"/>
<organism evidence="2 3">
    <name type="scientific">Tersicoccus phoenicis</name>
    <dbReference type="NCBI Taxonomy" id="554083"/>
    <lineage>
        <taxon>Bacteria</taxon>
        <taxon>Bacillati</taxon>
        <taxon>Actinomycetota</taxon>
        <taxon>Actinomycetes</taxon>
        <taxon>Micrococcales</taxon>
        <taxon>Micrococcaceae</taxon>
        <taxon>Tersicoccus</taxon>
    </lineage>
</organism>
<reference evidence="2 3" key="1">
    <citation type="submission" date="2016-12" db="EMBL/GenBank/DDBJ databases">
        <title>Draft genome of Tersicoccus phoenicis 1P05MA.</title>
        <authorList>
            <person name="Nakajima Y."/>
            <person name="Yoshizawa S."/>
            <person name="Nakamura K."/>
            <person name="Ogura Y."/>
            <person name="Hayashi T."/>
            <person name="Kogure K."/>
        </authorList>
    </citation>
    <scope>NUCLEOTIDE SEQUENCE [LARGE SCALE GENOMIC DNA]</scope>
    <source>
        <strain evidence="2 3">1p05MA</strain>
    </source>
</reference>
<accession>A0A1R1LHR1</accession>
<dbReference type="InterPro" id="IPR003615">
    <property type="entry name" value="HNH_nuc"/>
</dbReference>
<keyword evidence="3" id="KW-1185">Reference proteome</keyword>
<dbReference type="InterPro" id="IPR044925">
    <property type="entry name" value="His-Me_finger_sf"/>
</dbReference>
<feature type="domain" description="HNH nuclease" evidence="1">
    <location>
        <begin position="62"/>
        <end position="107"/>
    </location>
</feature>
<dbReference type="SUPFAM" id="SSF54060">
    <property type="entry name" value="His-Me finger endonucleases"/>
    <property type="match status" value="1"/>
</dbReference>
<dbReference type="Pfam" id="PF13392">
    <property type="entry name" value="HNH_3"/>
    <property type="match status" value="1"/>
</dbReference>
<dbReference type="Proteomes" id="UP000187085">
    <property type="component" value="Unassembled WGS sequence"/>
</dbReference>
<name>A0A1R1LHR1_9MICC</name>
<evidence type="ECO:0000259" key="1">
    <source>
        <dbReference type="Pfam" id="PF13392"/>
    </source>
</evidence>